<dbReference type="InterPro" id="IPR002771">
    <property type="entry name" value="Multi_antbiot-R_MarC"/>
</dbReference>
<dbReference type="EMBL" id="JBEPMU010000005">
    <property type="protein sequence ID" value="MET3653549.1"/>
    <property type="molecule type" value="Genomic_DNA"/>
</dbReference>
<comment type="caution">
    <text evidence="8">The sequence shown here is derived from an EMBL/GenBank/DDBJ whole genome shotgun (WGS) entry which is preliminary data.</text>
</comment>
<accession>A0ABV2JXK7</accession>
<organism evidence="8 9">
    <name type="scientific">Dyella japonica</name>
    <dbReference type="NCBI Taxonomy" id="231455"/>
    <lineage>
        <taxon>Bacteria</taxon>
        <taxon>Pseudomonadati</taxon>
        <taxon>Pseudomonadota</taxon>
        <taxon>Gammaproteobacteria</taxon>
        <taxon>Lysobacterales</taxon>
        <taxon>Rhodanobacteraceae</taxon>
        <taxon>Dyella</taxon>
    </lineage>
</organism>
<keyword evidence="4 7" id="KW-0812">Transmembrane</keyword>
<feature type="transmembrane region" description="Helical" evidence="7">
    <location>
        <begin position="196"/>
        <end position="213"/>
    </location>
</feature>
<keyword evidence="3" id="KW-1003">Cell membrane</keyword>
<proteinExistence type="inferred from homology"/>
<dbReference type="Pfam" id="PF01914">
    <property type="entry name" value="MarC"/>
    <property type="match status" value="1"/>
</dbReference>
<evidence type="ECO:0000313" key="9">
    <source>
        <dbReference type="Proteomes" id="UP001549184"/>
    </source>
</evidence>
<feature type="transmembrane region" description="Helical" evidence="7">
    <location>
        <begin position="155"/>
        <end position="175"/>
    </location>
</feature>
<evidence type="ECO:0000256" key="1">
    <source>
        <dbReference type="ARBA" id="ARBA00004651"/>
    </source>
</evidence>
<keyword evidence="9" id="KW-1185">Reference proteome</keyword>
<keyword evidence="5 7" id="KW-1133">Transmembrane helix</keyword>
<evidence type="ECO:0000256" key="3">
    <source>
        <dbReference type="ARBA" id="ARBA00022475"/>
    </source>
</evidence>
<comment type="similarity">
    <text evidence="2 7">Belongs to the UPF0056 (MarC) family.</text>
</comment>
<evidence type="ECO:0000313" key="8">
    <source>
        <dbReference type="EMBL" id="MET3653549.1"/>
    </source>
</evidence>
<protein>
    <recommendedName>
        <fullName evidence="7">UPF0056 membrane protein</fullName>
    </recommendedName>
</protein>
<name>A0ABV2JXK7_9GAMM</name>
<evidence type="ECO:0000256" key="7">
    <source>
        <dbReference type="RuleBase" id="RU362048"/>
    </source>
</evidence>
<dbReference type="NCBIfam" id="TIGR00427">
    <property type="entry name" value="NAAT family transporter"/>
    <property type="match status" value="1"/>
</dbReference>
<sequence length="223" mass="23699">MLKDFTQTALLLITGLFPVINPIGSAFIVLSMVPGTTPAERTDLAWRITTNSFAILLVSLLMGAYVLTFFGISIPVLRLAGGMIIAVAGWNLLQKPDDDAAANEKAQEVNPSAHTGSLAAKTFYPLTLPLMVGPGSISVAIALGTSSPQEGLSPVHLLGVAAALVVLCASIYICMRFADTLERWLGSGGTKIVMRLFALVTFCIGMQLLWVGLSDLLQSVKWH</sequence>
<gene>
    <name evidence="8" type="ORF">ABIC75_003286</name>
</gene>
<keyword evidence="6 7" id="KW-0472">Membrane</keyword>
<evidence type="ECO:0000256" key="2">
    <source>
        <dbReference type="ARBA" id="ARBA00009784"/>
    </source>
</evidence>
<evidence type="ECO:0000256" key="4">
    <source>
        <dbReference type="ARBA" id="ARBA00022692"/>
    </source>
</evidence>
<dbReference type="PANTHER" id="PTHR33508:SF1">
    <property type="entry name" value="UPF0056 MEMBRANE PROTEIN YHCE"/>
    <property type="match status" value="1"/>
</dbReference>
<feature type="transmembrane region" description="Helical" evidence="7">
    <location>
        <begin position="9"/>
        <end position="33"/>
    </location>
</feature>
<feature type="transmembrane region" description="Helical" evidence="7">
    <location>
        <begin position="53"/>
        <end position="77"/>
    </location>
</feature>
<comment type="caution">
    <text evidence="7">Lacks conserved residue(s) required for the propagation of feature annotation.</text>
</comment>
<dbReference type="PANTHER" id="PTHR33508">
    <property type="entry name" value="UPF0056 MEMBRANE PROTEIN YHCE"/>
    <property type="match status" value="1"/>
</dbReference>
<dbReference type="Proteomes" id="UP001549184">
    <property type="component" value="Unassembled WGS sequence"/>
</dbReference>
<feature type="transmembrane region" description="Helical" evidence="7">
    <location>
        <begin position="123"/>
        <end position="143"/>
    </location>
</feature>
<dbReference type="RefSeq" id="WP_354014938.1">
    <property type="nucleotide sequence ID" value="NZ_JBEPMU010000005.1"/>
</dbReference>
<comment type="subcellular location">
    <subcellularLocation>
        <location evidence="1 7">Cell membrane</location>
        <topology evidence="1 7">Multi-pass membrane protein</topology>
    </subcellularLocation>
</comment>
<reference evidence="8 9" key="1">
    <citation type="submission" date="2024-06" db="EMBL/GenBank/DDBJ databases">
        <title>Sorghum-associated microbial communities from plants grown in Nebraska, USA.</title>
        <authorList>
            <person name="Schachtman D."/>
        </authorList>
    </citation>
    <scope>NUCLEOTIDE SEQUENCE [LARGE SCALE GENOMIC DNA]</scope>
    <source>
        <strain evidence="8 9">1073</strain>
    </source>
</reference>
<evidence type="ECO:0000256" key="6">
    <source>
        <dbReference type="ARBA" id="ARBA00023136"/>
    </source>
</evidence>
<evidence type="ECO:0000256" key="5">
    <source>
        <dbReference type="ARBA" id="ARBA00022989"/>
    </source>
</evidence>